<keyword evidence="1" id="KW-0614">Plasmid</keyword>
<accession>Q3L7H7</accession>
<name>Q3L7H7_ECOLX</name>
<geneLocation type="plasmid" evidence="1">
    <name>pAPEC-O2-ColV</name>
</geneLocation>
<gene>
    <name evidence="1" type="ORF">O2ColV30</name>
</gene>
<proteinExistence type="predicted"/>
<dbReference type="AlphaFoldDB" id="Q3L7H7"/>
<dbReference type="EMBL" id="AY545598">
    <property type="protein sequence ID" value="ABA54758.1"/>
    <property type="molecule type" value="Genomic_DNA"/>
</dbReference>
<sequence>MTRITHRQPLFAPTEKSSLYAQIEEVRSSSTNKEPSDAQARHIQKELKQVTNERDILKKCGVLRKTVRLRYLSMTISGAGLFS</sequence>
<protein>
    <submittedName>
        <fullName evidence="1">Uncharacterized protein</fullName>
    </submittedName>
</protein>
<reference evidence="1" key="1">
    <citation type="journal article" date="2006" name="Infect. Immun.">
        <title>Acquisition of avian pathogenic Escherichia coli plasmids by a commensal E. coli isolate enhances its abilities to kill chicken embryos, grow in human urine, and colonize the murine kidney.</title>
        <authorList>
            <person name="Skyberg J.A."/>
            <person name="Johnson T.J."/>
            <person name="Johnson J.R."/>
            <person name="Clabots C."/>
            <person name="Logue C.M."/>
            <person name="Nolan L.K."/>
        </authorList>
    </citation>
    <scope>NUCLEOTIDE SEQUENCE</scope>
    <source>
        <strain evidence="1">A2363</strain>
        <plasmid evidence="1">pAPEC-O2-ColV</plasmid>
    </source>
</reference>
<evidence type="ECO:0000313" key="1">
    <source>
        <dbReference type="EMBL" id="ABA54758.1"/>
    </source>
</evidence>
<organism evidence="1">
    <name type="scientific">Escherichia coli</name>
    <dbReference type="NCBI Taxonomy" id="562"/>
    <lineage>
        <taxon>Bacteria</taxon>
        <taxon>Pseudomonadati</taxon>
        <taxon>Pseudomonadota</taxon>
        <taxon>Gammaproteobacteria</taxon>
        <taxon>Enterobacterales</taxon>
        <taxon>Enterobacteriaceae</taxon>
        <taxon>Escherichia</taxon>
    </lineage>
</organism>